<organism evidence="9 10">
    <name type="scientific">Corynebacterium aquilae DSM 44791</name>
    <dbReference type="NCBI Taxonomy" id="1431546"/>
    <lineage>
        <taxon>Bacteria</taxon>
        <taxon>Bacillati</taxon>
        <taxon>Actinomycetota</taxon>
        <taxon>Actinomycetes</taxon>
        <taxon>Mycobacteriales</taxon>
        <taxon>Corynebacteriaceae</taxon>
        <taxon>Corynebacterium</taxon>
    </lineage>
</organism>
<dbReference type="Pfam" id="PF04542">
    <property type="entry name" value="Sigma70_r2"/>
    <property type="match status" value="1"/>
</dbReference>
<dbReference type="Gene3D" id="1.10.10.10">
    <property type="entry name" value="Winged helix-like DNA-binding domain superfamily/Winged helix DNA-binding domain"/>
    <property type="match status" value="1"/>
</dbReference>
<keyword evidence="5" id="KW-0804">Transcription</keyword>
<evidence type="ECO:0000256" key="2">
    <source>
        <dbReference type="ARBA" id="ARBA00023015"/>
    </source>
</evidence>
<dbReference type="NCBIfam" id="TIGR02937">
    <property type="entry name" value="sigma70-ECF"/>
    <property type="match status" value="1"/>
</dbReference>
<accession>A0A1L7CDQ2</accession>
<proteinExistence type="inferred from homology"/>
<dbReference type="SUPFAM" id="SSF88946">
    <property type="entry name" value="Sigma2 domain of RNA polymerase sigma factors"/>
    <property type="match status" value="1"/>
</dbReference>
<dbReference type="PANTHER" id="PTHR43133:SF8">
    <property type="entry name" value="RNA POLYMERASE SIGMA FACTOR HI_1459-RELATED"/>
    <property type="match status" value="1"/>
</dbReference>
<evidence type="ECO:0000259" key="8">
    <source>
        <dbReference type="Pfam" id="PF08281"/>
    </source>
</evidence>
<evidence type="ECO:0000256" key="1">
    <source>
        <dbReference type="ARBA" id="ARBA00010641"/>
    </source>
</evidence>
<dbReference type="InterPro" id="IPR014284">
    <property type="entry name" value="RNA_pol_sigma-70_dom"/>
</dbReference>
<dbReference type="InterPro" id="IPR007627">
    <property type="entry name" value="RNA_pol_sigma70_r2"/>
</dbReference>
<feature type="domain" description="RNA polymerase sigma factor 70 region 4 type 2" evidence="8">
    <location>
        <begin position="122"/>
        <end position="173"/>
    </location>
</feature>
<evidence type="ECO:0000256" key="6">
    <source>
        <dbReference type="SAM" id="Coils"/>
    </source>
</evidence>
<dbReference type="InterPro" id="IPR013249">
    <property type="entry name" value="RNA_pol_sigma70_r4_t2"/>
</dbReference>
<dbReference type="GO" id="GO:0016987">
    <property type="term" value="F:sigma factor activity"/>
    <property type="evidence" value="ECO:0007669"/>
    <property type="project" value="UniProtKB-KW"/>
</dbReference>
<dbReference type="STRING" id="1431546.CAQU_01195"/>
<protein>
    <submittedName>
        <fullName evidence="9">RNA polymerase sigma factor</fullName>
    </submittedName>
</protein>
<keyword evidence="4" id="KW-0238">DNA-binding</keyword>
<dbReference type="OrthoDB" id="5244716at2"/>
<evidence type="ECO:0000259" key="7">
    <source>
        <dbReference type="Pfam" id="PF04542"/>
    </source>
</evidence>
<evidence type="ECO:0000313" key="10">
    <source>
        <dbReference type="Proteomes" id="UP000185478"/>
    </source>
</evidence>
<dbReference type="RefSeq" id="WP_075724505.1">
    <property type="nucleotide sequence ID" value="NZ_CP009245.1"/>
</dbReference>
<feature type="coiled-coil region" evidence="6">
    <location>
        <begin position="113"/>
        <end position="140"/>
    </location>
</feature>
<dbReference type="InterPro" id="IPR013324">
    <property type="entry name" value="RNA_pol_sigma_r3/r4-like"/>
</dbReference>
<dbReference type="InterPro" id="IPR036388">
    <property type="entry name" value="WH-like_DNA-bd_sf"/>
</dbReference>
<evidence type="ECO:0000256" key="4">
    <source>
        <dbReference type="ARBA" id="ARBA00023125"/>
    </source>
</evidence>
<comment type="similarity">
    <text evidence="1">Belongs to the sigma-70 factor family. ECF subfamily.</text>
</comment>
<evidence type="ECO:0000313" key="9">
    <source>
        <dbReference type="EMBL" id="APT83913.1"/>
    </source>
</evidence>
<dbReference type="InterPro" id="IPR039425">
    <property type="entry name" value="RNA_pol_sigma-70-like"/>
</dbReference>
<dbReference type="CDD" id="cd06171">
    <property type="entry name" value="Sigma70_r4"/>
    <property type="match status" value="1"/>
</dbReference>
<keyword evidence="3" id="KW-0731">Sigma factor</keyword>
<evidence type="ECO:0000256" key="3">
    <source>
        <dbReference type="ARBA" id="ARBA00023082"/>
    </source>
</evidence>
<evidence type="ECO:0000256" key="5">
    <source>
        <dbReference type="ARBA" id="ARBA00023163"/>
    </source>
</evidence>
<keyword evidence="2" id="KW-0805">Transcription regulation</keyword>
<keyword evidence="10" id="KW-1185">Reference proteome</keyword>
<dbReference type="GO" id="GO:0006352">
    <property type="term" value="P:DNA-templated transcription initiation"/>
    <property type="evidence" value="ECO:0007669"/>
    <property type="project" value="InterPro"/>
</dbReference>
<dbReference type="AlphaFoldDB" id="A0A1L7CDQ2"/>
<dbReference type="Proteomes" id="UP000185478">
    <property type="component" value="Chromosome"/>
</dbReference>
<reference evidence="9 10" key="1">
    <citation type="submission" date="2014-08" db="EMBL/GenBank/DDBJ databases">
        <title>Complete genome sequence of Corynebacterium aquilae S-613T(T) (=DSM 44791(T)), isolated from the choana of a healthy golden eagle.</title>
        <authorList>
            <person name="Ruckert C."/>
            <person name="Albersmeier A."/>
            <person name="Winkler A."/>
            <person name="Kalinowski J."/>
        </authorList>
    </citation>
    <scope>NUCLEOTIDE SEQUENCE [LARGE SCALE GENOMIC DNA]</scope>
    <source>
        <strain evidence="9 10">S-613</strain>
    </source>
</reference>
<gene>
    <name evidence="9" type="ORF">CAQU_01195</name>
</gene>
<sequence length="178" mass="19611">MALNNESALLAAARKGDGQAFGELVTNYRLKAFNACLRITGNHHDAEDALQAAVYLAWKNLDKFRGEAGFGTWFYRIASNAAMDLLRRRKEASSLDEDGFGNEVQLEDSTATFESQLAENDRLNQALDNLTDESREALVLFAVVGMKIAEIAKHQDSSVSATKVRIHRAKKALIPLLA</sequence>
<dbReference type="SUPFAM" id="SSF88659">
    <property type="entry name" value="Sigma3 and sigma4 domains of RNA polymerase sigma factors"/>
    <property type="match status" value="1"/>
</dbReference>
<dbReference type="Gene3D" id="1.10.1740.10">
    <property type="match status" value="1"/>
</dbReference>
<dbReference type="InterPro" id="IPR013325">
    <property type="entry name" value="RNA_pol_sigma_r2"/>
</dbReference>
<dbReference type="GO" id="GO:0003677">
    <property type="term" value="F:DNA binding"/>
    <property type="evidence" value="ECO:0007669"/>
    <property type="project" value="UniProtKB-KW"/>
</dbReference>
<dbReference type="PANTHER" id="PTHR43133">
    <property type="entry name" value="RNA POLYMERASE ECF-TYPE SIGMA FACTO"/>
    <property type="match status" value="1"/>
</dbReference>
<keyword evidence="6" id="KW-0175">Coiled coil</keyword>
<name>A0A1L7CDQ2_9CORY</name>
<dbReference type="Pfam" id="PF08281">
    <property type="entry name" value="Sigma70_r4_2"/>
    <property type="match status" value="1"/>
</dbReference>
<feature type="domain" description="RNA polymerase sigma-70 region 2" evidence="7">
    <location>
        <begin position="24"/>
        <end position="90"/>
    </location>
</feature>
<dbReference type="EMBL" id="CP009245">
    <property type="protein sequence ID" value="APT83913.1"/>
    <property type="molecule type" value="Genomic_DNA"/>
</dbReference>
<dbReference type="KEGG" id="caqu:CAQU_01195"/>